<organism evidence="1 2">
    <name type="scientific">Meloidogyne enterolobii</name>
    <name type="common">Root-knot nematode worm</name>
    <name type="synonym">Meloidogyne mayaguensis</name>
    <dbReference type="NCBI Taxonomy" id="390850"/>
    <lineage>
        <taxon>Eukaryota</taxon>
        <taxon>Metazoa</taxon>
        <taxon>Ecdysozoa</taxon>
        <taxon>Nematoda</taxon>
        <taxon>Chromadorea</taxon>
        <taxon>Rhabditida</taxon>
        <taxon>Tylenchina</taxon>
        <taxon>Tylenchomorpha</taxon>
        <taxon>Tylenchoidea</taxon>
        <taxon>Meloidogynidae</taxon>
        <taxon>Meloidogyninae</taxon>
        <taxon>Meloidogyne</taxon>
    </lineage>
</organism>
<reference evidence="1" key="1">
    <citation type="submission" date="2023-11" db="EMBL/GenBank/DDBJ databases">
        <authorList>
            <person name="Poullet M."/>
        </authorList>
    </citation>
    <scope>NUCLEOTIDE SEQUENCE</scope>
    <source>
        <strain evidence="1">E1834</strain>
    </source>
</reference>
<evidence type="ECO:0000313" key="1">
    <source>
        <dbReference type="EMBL" id="CAK5091946.1"/>
    </source>
</evidence>
<dbReference type="EMBL" id="CAVMJV010000091">
    <property type="protein sequence ID" value="CAK5091946.1"/>
    <property type="molecule type" value="Genomic_DNA"/>
</dbReference>
<evidence type="ECO:0000313" key="2">
    <source>
        <dbReference type="Proteomes" id="UP001497535"/>
    </source>
</evidence>
<name>A0ACB1ALN4_MELEN</name>
<keyword evidence="2" id="KW-1185">Reference proteome</keyword>
<sequence>MVVYFIEKNYFYLRIFSIFFSVISFSVLQCFSLNVAKTLINFITVFSRLLPLGNYFLTLGMGN</sequence>
<gene>
    <name evidence="1" type="ORF">MENTE1834_LOCUS39812</name>
</gene>
<proteinExistence type="predicted"/>
<protein>
    <submittedName>
        <fullName evidence="1">Uncharacterized protein</fullName>
    </submittedName>
</protein>
<accession>A0ACB1ALN4</accession>
<comment type="caution">
    <text evidence="1">The sequence shown here is derived from an EMBL/GenBank/DDBJ whole genome shotgun (WGS) entry which is preliminary data.</text>
</comment>
<dbReference type="Proteomes" id="UP001497535">
    <property type="component" value="Unassembled WGS sequence"/>
</dbReference>